<name>A0A1U7LRE6_NEOID</name>
<feature type="chain" id="PRO_5011984646" evidence="1">
    <location>
        <begin position="20"/>
        <end position="174"/>
    </location>
</feature>
<feature type="signal peptide" evidence="1">
    <location>
        <begin position="1"/>
        <end position="19"/>
    </location>
</feature>
<organism evidence="2 3">
    <name type="scientific">Neolecta irregularis (strain DAH-3)</name>
    <dbReference type="NCBI Taxonomy" id="1198029"/>
    <lineage>
        <taxon>Eukaryota</taxon>
        <taxon>Fungi</taxon>
        <taxon>Dikarya</taxon>
        <taxon>Ascomycota</taxon>
        <taxon>Taphrinomycotina</taxon>
        <taxon>Neolectales</taxon>
        <taxon>Neolectaceae</taxon>
        <taxon>Neolecta</taxon>
    </lineage>
</organism>
<accession>A0A1U7LRE6</accession>
<dbReference type="Proteomes" id="UP000186594">
    <property type="component" value="Unassembled WGS sequence"/>
</dbReference>
<proteinExistence type="predicted"/>
<evidence type="ECO:0000256" key="1">
    <source>
        <dbReference type="SAM" id="SignalP"/>
    </source>
</evidence>
<reference evidence="2 3" key="1">
    <citation type="submission" date="2016-04" db="EMBL/GenBank/DDBJ databases">
        <title>Evolutionary innovation and constraint leading to complex multicellularity in the Ascomycota.</title>
        <authorList>
            <person name="Cisse O."/>
            <person name="Nguyen A."/>
            <person name="Hewitt D.A."/>
            <person name="Jedd G."/>
            <person name="Stajich J.E."/>
        </authorList>
    </citation>
    <scope>NUCLEOTIDE SEQUENCE [LARGE SCALE GENOMIC DNA]</scope>
    <source>
        <strain evidence="2 3">DAH-3</strain>
    </source>
</reference>
<keyword evidence="3" id="KW-1185">Reference proteome</keyword>
<evidence type="ECO:0000313" key="3">
    <source>
        <dbReference type="Proteomes" id="UP000186594"/>
    </source>
</evidence>
<evidence type="ECO:0000313" key="2">
    <source>
        <dbReference type="EMBL" id="OLL25199.1"/>
    </source>
</evidence>
<sequence>MLSGIFTFALLLTNSINFAALLPRSLDLVEEAFYLRAACTAGRPLHGSYLEIKQLSEYSPVFAVLNPAAQAPEQFSLNKGLLSCTKSSKSAYLYYGNTYGHLAFGDLSYKDSDFAIEKIEIGNSLTYELKAAFCAQEMEGGLFSVNYVFNETDVSNEACIPIDLVVSLEFSLDF</sequence>
<comment type="caution">
    <text evidence="2">The sequence shown here is derived from an EMBL/GenBank/DDBJ whole genome shotgun (WGS) entry which is preliminary data.</text>
</comment>
<dbReference type="EMBL" id="LXFE01000475">
    <property type="protein sequence ID" value="OLL25199.1"/>
    <property type="molecule type" value="Genomic_DNA"/>
</dbReference>
<dbReference type="AlphaFoldDB" id="A0A1U7LRE6"/>
<gene>
    <name evidence="2" type="ORF">NEOLI_003110</name>
</gene>
<protein>
    <submittedName>
        <fullName evidence="2">Uncharacterized protein</fullName>
    </submittedName>
</protein>
<keyword evidence="1" id="KW-0732">Signal</keyword>